<dbReference type="SUPFAM" id="SSF46689">
    <property type="entry name" value="Homeodomain-like"/>
    <property type="match status" value="1"/>
</dbReference>
<dbReference type="PRINTS" id="PR00024">
    <property type="entry name" value="HOMEOBOX"/>
</dbReference>
<dbReference type="InterPro" id="IPR050460">
    <property type="entry name" value="Distal-less_Homeobox_TF"/>
</dbReference>
<dbReference type="OrthoDB" id="6159439at2759"/>
<dbReference type="STRING" id="32264.T1KTF8"/>
<dbReference type="PANTHER" id="PTHR24327:SF81">
    <property type="entry name" value="HOMEOTIC PROTEIN DISTAL-LESS-RELATED"/>
    <property type="match status" value="1"/>
</dbReference>
<feature type="domain" description="Homeobox" evidence="8">
    <location>
        <begin position="88"/>
        <end position="148"/>
    </location>
</feature>
<proteinExistence type="predicted"/>
<protein>
    <recommendedName>
        <fullName evidence="8">Homeobox domain-containing protein</fullName>
    </recommendedName>
</protein>
<feature type="compositionally biased region" description="Gly residues" evidence="7">
    <location>
        <begin position="169"/>
        <end position="183"/>
    </location>
</feature>
<dbReference type="AlphaFoldDB" id="T1KTF8"/>
<evidence type="ECO:0000256" key="2">
    <source>
        <dbReference type="ARBA" id="ARBA00023125"/>
    </source>
</evidence>
<evidence type="ECO:0000256" key="7">
    <source>
        <dbReference type="SAM" id="MobiDB-lite"/>
    </source>
</evidence>
<dbReference type="GO" id="GO:0000978">
    <property type="term" value="F:RNA polymerase II cis-regulatory region sequence-specific DNA binding"/>
    <property type="evidence" value="ECO:0007669"/>
    <property type="project" value="TreeGrafter"/>
</dbReference>
<dbReference type="GO" id="GO:0005634">
    <property type="term" value="C:nucleus"/>
    <property type="evidence" value="ECO:0007669"/>
    <property type="project" value="UniProtKB-SubCell"/>
</dbReference>
<feature type="region of interest" description="Disordered" evidence="7">
    <location>
        <begin position="316"/>
        <end position="395"/>
    </location>
</feature>
<feature type="region of interest" description="Disordered" evidence="7">
    <location>
        <begin position="141"/>
        <end position="302"/>
    </location>
</feature>
<dbReference type="FunFam" id="1.10.10.60:FF:000424">
    <property type="entry name" value="ANTP homeobox protein"/>
    <property type="match status" value="1"/>
</dbReference>
<comment type="subcellular location">
    <subcellularLocation>
        <location evidence="1 5 6">Nucleus</location>
    </subcellularLocation>
</comment>
<dbReference type="CDD" id="cd00086">
    <property type="entry name" value="homeodomain"/>
    <property type="match status" value="1"/>
</dbReference>
<evidence type="ECO:0000256" key="4">
    <source>
        <dbReference type="ARBA" id="ARBA00023242"/>
    </source>
</evidence>
<keyword evidence="4 5" id="KW-0539">Nucleus</keyword>
<dbReference type="SMART" id="SM00389">
    <property type="entry name" value="HOX"/>
    <property type="match status" value="1"/>
</dbReference>
<dbReference type="eggNOG" id="KOG0850">
    <property type="taxonomic scope" value="Eukaryota"/>
</dbReference>
<reference evidence="10" key="1">
    <citation type="submission" date="2011-08" db="EMBL/GenBank/DDBJ databases">
        <authorList>
            <person name="Rombauts S."/>
        </authorList>
    </citation>
    <scope>NUCLEOTIDE SEQUENCE</scope>
    <source>
        <strain evidence="10">London</strain>
    </source>
</reference>
<keyword evidence="2 5" id="KW-0238">DNA-binding</keyword>
<feature type="compositionally biased region" description="Basic and acidic residues" evidence="7">
    <location>
        <begin position="70"/>
        <end position="81"/>
    </location>
</feature>
<dbReference type="HOGENOM" id="CLU_654406_0_0_1"/>
<organism evidence="9 10">
    <name type="scientific">Tetranychus urticae</name>
    <name type="common">Two-spotted spider mite</name>
    <dbReference type="NCBI Taxonomy" id="32264"/>
    <lineage>
        <taxon>Eukaryota</taxon>
        <taxon>Metazoa</taxon>
        <taxon>Ecdysozoa</taxon>
        <taxon>Arthropoda</taxon>
        <taxon>Chelicerata</taxon>
        <taxon>Arachnida</taxon>
        <taxon>Acari</taxon>
        <taxon>Acariformes</taxon>
        <taxon>Trombidiformes</taxon>
        <taxon>Prostigmata</taxon>
        <taxon>Eleutherengona</taxon>
        <taxon>Raphignathae</taxon>
        <taxon>Tetranychoidea</taxon>
        <taxon>Tetranychidae</taxon>
        <taxon>Tetranychus</taxon>
    </lineage>
</organism>
<dbReference type="InterPro" id="IPR009057">
    <property type="entry name" value="Homeodomain-like_sf"/>
</dbReference>
<name>T1KTF8_TETUR</name>
<evidence type="ECO:0000256" key="3">
    <source>
        <dbReference type="ARBA" id="ARBA00023155"/>
    </source>
</evidence>
<dbReference type="InterPro" id="IPR020479">
    <property type="entry name" value="HD_metazoa"/>
</dbReference>
<feature type="compositionally biased region" description="Low complexity" evidence="7">
    <location>
        <begin position="277"/>
        <end position="298"/>
    </location>
</feature>
<feature type="DNA-binding region" description="Homeobox" evidence="5">
    <location>
        <begin position="90"/>
        <end position="149"/>
    </location>
</feature>
<dbReference type="Gene3D" id="1.10.10.60">
    <property type="entry name" value="Homeodomain-like"/>
    <property type="match status" value="1"/>
</dbReference>
<reference evidence="9" key="2">
    <citation type="submission" date="2015-06" db="UniProtKB">
        <authorList>
            <consortium name="EnsemblMetazoa"/>
        </authorList>
    </citation>
    <scope>IDENTIFICATION</scope>
</reference>
<dbReference type="InterPro" id="IPR000047">
    <property type="entry name" value="HTH_motif"/>
</dbReference>
<dbReference type="EnsemblMetazoa" id="tetur20g03080.1">
    <property type="protein sequence ID" value="tetur20g03080.1"/>
    <property type="gene ID" value="tetur20g03080"/>
</dbReference>
<dbReference type="Proteomes" id="UP000015104">
    <property type="component" value="Unassembled WGS sequence"/>
</dbReference>
<dbReference type="GO" id="GO:0000981">
    <property type="term" value="F:DNA-binding transcription factor activity, RNA polymerase II-specific"/>
    <property type="evidence" value="ECO:0007669"/>
    <property type="project" value="TreeGrafter"/>
</dbReference>
<keyword evidence="10" id="KW-1185">Reference proteome</keyword>
<gene>
    <name evidence="9" type="primary">107367074</name>
</gene>
<feature type="compositionally biased region" description="Polar residues" evidence="7">
    <location>
        <begin position="318"/>
        <end position="352"/>
    </location>
</feature>
<evidence type="ECO:0000256" key="6">
    <source>
        <dbReference type="RuleBase" id="RU000682"/>
    </source>
</evidence>
<evidence type="ECO:0000313" key="10">
    <source>
        <dbReference type="Proteomes" id="UP000015104"/>
    </source>
</evidence>
<dbReference type="EMBL" id="CAEY01000525">
    <property type="status" value="NOT_ANNOTATED_CDS"/>
    <property type="molecule type" value="Genomic_DNA"/>
</dbReference>
<accession>T1KTF8</accession>
<sequence>MSSHHHSYSAIRSSYPGTQSAHEAFAQAQAPIGDYPFPPMNNSYTHHTGHSYMNSYPSNITSFPACPTPPRDEKPTLEEISRVNGKNKKNRKPRTIYSSIQLQQLNRRFQRTQYLALPERAELAASLGLTQTQVKIWLQNKRSKNKKMQKAQEAVNGGGQVNGSQGVACGTGGGRRGRGGNQGQGQNQSQQQQQAQQQAQHQQQQQQQQQHQQQQHQQHQQQQQQAQVQQTLSNQQQSLDTQPGVGLSSGSPFIKGEGYIPQHSPEVPSESHTPLHSSLGPNPGSNGVNSNGPGAPVNSIASGPVLTRSPVLPVYSESPLNSSQTIARSSPGTIHSPSHTPNQWSSMGQITPKQEIGLGLGSSSSSSSSTSSSSVGGGSALGNTGHPPYPPPHPSMYSNSYVSPYSWYHHDPQSINPQLY</sequence>
<feature type="region of interest" description="Disordered" evidence="7">
    <location>
        <begin position="63"/>
        <end position="92"/>
    </location>
</feature>
<evidence type="ECO:0000313" key="9">
    <source>
        <dbReference type="EnsemblMetazoa" id="tetur20g03080.1"/>
    </source>
</evidence>
<feature type="compositionally biased region" description="Low complexity" evidence="7">
    <location>
        <begin position="361"/>
        <end position="374"/>
    </location>
</feature>
<evidence type="ECO:0000259" key="8">
    <source>
        <dbReference type="PROSITE" id="PS50071"/>
    </source>
</evidence>
<dbReference type="Pfam" id="PF00046">
    <property type="entry name" value="Homeodomain"/>
    <property type="match status" value="1"/>
</dbReference>
<evidence type="ECO:0000256" key="1">
    <source>
        <dbReference type="ARBA" id="ARBA00004123"/>
    </source>
</evidence>
<evidence type="ECO:0000256" key="5">
    <source>
        <dbReference type="PROSITE-ProRule" id="PRU00108"/>
    </source>
</evidence>
<feature type="compositionally biased region" description="Low complexity" evidence="7">
    <location>
        <begin position="184"/>
        <end position="238"/>
    </location>
</feature>
<dbReference type="InterPro" id="IPR001356">
    <property type="entry name" value="HD"/>
</dbReference>
<dbReference type="PANTHER" id="PTHR24327">
    <property type="entry name" value="HOMEOBOX PROTEIN"/>
    <property type="match status" value="1"/>
</dbReference>
<keyword evidence="3 5" id="KW-0371">Homeobox</keyword>
<dbReference type="PRINTS" id="PR00031">
    <property type="entry name" value="HTHREPRESSR"/>
</dbReference>
<dbReference type="PROSITE" id="PS50071">
    <property type="entry name" value="HOMEOBOX_2"/>
    <property type="match status" value="1"/>
</dbReference>